<dbReference type="AlphaFoldDB" id="A0A8W8K6E4"/>
<keyword evidence="8 9" id="KW-0807">Transducer</keyword>
<dbReference type="GO" id="GO:0005886">
    <property type="term" value="C:plasma membrane"/>
    <property type="evidence" value="ECO:0007669"/>
    <property type="project" value="UniProtKB-SubCell"/>
</dbReference>
<feature type="transmembrane region" description="Helical" evidence="11">
    <location>
        <begin position="44"/>
        <end position="67"/>
    </location>
</feature>
<evidence type="ECO:0000313" key="14">
    <source>
        <dbReference type="Proteomes" id="UP000005408"/>
    </source>
</evidence>
<keyword evidence="14" id="KW-1185">Reference proteome</keyword>
<dbReference type="Proteomes" id="UP000005408">
    <property type="component" value="Unassembled WGS sequence"/>
</dbReference>
<dbReference type="PANTHER" id="PTHR24230:SF158">
    <property type="entry name" value="G-PROTEIN COUPLED RECEPTORS FAMILY 1 PROFILE DOMAIN-CONTAINING PROTEIN"/>
    <property type="match status" value="1"/>
</dbReference>
<comment type="similarity">
    <text evidence="9">Belongs to the G-protein coupled receptor 1 family.</text>
</comment>
<dbReference type="PRINTS" id="PR00237">
    <property type="entry name" value="GPCRRHODOPSN"/>
</dbReference>
<feature type="transmembrane region" description="Helical" evidence="11">
    <location>
        <begin position="408"/>
        <end position="425"/>
    </location>
</feature>
<evidence type="ECO:0000259" key="12">
    <source>
        <dbReference type="PROSITE" id="PS50262"/>
    </source>
</evidence>
<evidence type="ECO:0000256" key="9">
    <source>
        <dbReference type="RuleBase" id="RU000688"/>
    </source>
</evidence>
<reference evidence="13" key="1">
    <citation type="submission" date="2022-08" db="UniProtKB">
        <authorList>
            <consortium name="EnsemblMetazoa"/>
        </authorList>
    </citation>
    <scope>IDENTIFICATION</scope>
    <source>
        <strain evidence="13">05x7-T-G4-1.051#20</strain>
    </source>
</reference>
<comment type="subcellular location">
    <subcellularLocation>
        <location evidence="1">Cell membrane</location>
        <topology evidence="1">Multi-pass membrane protein</topology>
    </subcellularLocation>
</comment>
<keyword evidence="2" id="KW-1003">Cell membrane</keyword>
<evidence type="ECO:0000256" key="11">
    <source>
        <dbReference type="SAM" id="Phobius"/>
    </source>
</evidence>
<keyword evidence="6 11" id="KW-0472">Membrane</keyword>
<dbReference type="SUPFAM" id="SSF81321">
    <property type="entry name" value="Family A G protein-coupled receptor-like"/>
    <property type="match status" value="1"/>
</dbReference>
<feature type="transmembrane region" description="Helical" evidence="11">
    <location>
        <begin position="79"/>
        <end position="99"/>
    </location>
</feature>
<dbReference type="GO" id="GO:0008528">
    <property type="term" value="F:G protein-coupled peptide receptor activity"/>
    <property type="evidence" value="ECO:0007669"/>
    <property type="project" value="TreeGrafter"/>
</dbReference>
<dbReference type="InterPro" id="IPR000276">
    <property type="entry name" value="GPCR_Rhodpsn"/>
</dbReference>
<feature type="compositionally biased region" description="Polar residues" evidence="10">
    <location>
        <begin position="320"/>
        <end position="340"/>
    </location>
</feature>
<keyword evidence="3 9" id="KW-0812">Transmembrane</keyword>
<evidence type="ECO:0000256" key="2">
    <source>
        <dbReference type="ARBA" id="ARBA00022475"/>
    </source>
</evidence>
<organism evidence="13 14">
    <name type="scientific">Magallana gigas</name>
    <name type="common">Pacific oyster</name>
    <name type="synonym">Crassostrea gigas</name>
    <dbReference type="NCBI Taxonomy" id="29159"/>
    <lineage>
        <taxon>Eukaryota</taxon>
        <taxon>Metazoa</taxon>
        <taxon>Spiralia</taxon>
        <taxon>Lophotrochozoa</taxon>
        <taxon>Mollusca</taxon>
        <taxon>Bivalvia</taxon>
        <taxon>Autobranchia</taxon>
        <taxon>Pteriomorphia</taxon>
        <taxon>Ostreida</taxon>
        <taxon>Ostreoidea</taxon>
        <taxon>Ostreidae</taxon>
        <taxon>Magallana</taxon>
    </lineage>
</organism>
<dbReference type="PANTHER" id="PTHR24230">
    <property type="entry name" value="G-PROTEIN COUPLED RECEPTOR"/>
    <property type="match status" value="1"/>
</dbReference>
<evidence type="ECO:0000256" key="1">
    <source>
        <dbReference type="ARBA" id="ARBA00004651"/>
    </source>
</evidence>
<keyword evidence="7 9" id="KW-0675">Receptor</keyword>
<evidence type="ECO:0000256" key="8">
    <source>
        <dbReference type="ARBA" id="ARBA00023224"/>
    </source>
</evidence>
<dbReference type="Gene3D" id="1.20.1070.10">
    <property type="entry name" value="Rhodopsin 7-helix transmembrane proteins"/>
    <property type="match status" value="1"/>
</dbReference>
<feature type="compositionally biased region" description="Basic residues" evidence="10">
    <location>
        <begin position="344"/>
        <end position="353"/>
    </location>
</feature>
<dbReference type="InterPro" id="IPR017452">
    <property type="entry name" value="GPCR_Rhodpsn_7TM"/>
</dbReference>
<evidence type="ECO:0000256" key="4">
    <source>
        <dbReference type="ARBA" id="ARBA00022989"/>
    </source>
</evidence>
<feature type="transmembrane region" description="Helical" evidence="11">
    <location>
        <begin position="376"/>
        <end position="396"/>
    </location>
</feature>
<dbReference type="PROSITE" id="PS00237">
    <property type="entry name" value="G_PROTEIN_RECEP_F1_1"/>
    <property type="match status" value="1"/>
</dbReference>
<feature type="domain" description="G-protein coupled receptors family 1 profile" evidence="12">
    <location>
        <begin position="61"/>
        <end position="422"/>
    </location>
</feature>
<evidence type="ECO:0000256" key="6">
    <source>
        <dbReference type="ARBA" id="ARBA00023136"/>
    </source>
</evidence>
<dbReference type="GO" id="GO:0007218">
    <property type="term" value="P:neuropeptide signaling pathway"/>
    <property type="evidence" value="ECO:0007669"/>
    <property type="project" value="TreeGrafter"/>
</dbReference>
<feature type="region of interest" description="Disordered" evidence="10">
    <location>
        <begin position="320"/>
        <end position="359"/>
    </location>
</feature>
<dbReference type="PROSITE" id="PS50262">
    <property type="entry name" value="G_PROTEIN_RECEP_F1_2"/>
    <property type="match status" value="1"/>
</dbReference>
<evidence type="ECO:0000256" key="3">
    <source>
        <dbReference type="ARBA" id="ARBA00022692"/>
    </source>
</evidence>
<dbReference type="EnsemblMetazoa" id="G22299.1">
    <property type="protein sequence ID" value="G22299.1:cds"/>
    <property type="gene ID" value="G22299"/>
</dbReference>
<accession>A0A8W8K6E4</accession>
<evidence type="ECO:0000256" key="10">
    <source>
        <dbReference type="SAM" id="MobiDB-lite"/>
    </source>
</evidence>
<feature type="transmembrane region" description="Helical" evidence="11">
    <location>
        <begin position="244"/>
        <end position="268"/>
    </location>
</feature>
<protein>
    <recommendedName>
        <fullName evidence="12">G-protein coupled receptors family 1 profile domain-containing protein</fullName>
    </recommendedName>
</protein>
<evidence type="ECO:0000256" key="5">
    <source>
        <dbReference type="ARBA" id="ARBA00023040"/>
    </source>
</evidence>
<feature type="transmembrane region" description="Helical" evidence="11">
    <location>
        <begin position="160"/>
        <end position="182"/>
    </location>
</feature>
<keyword evidence="5 9" id="KW-0297">G-protein coupled receptor</keyword>
<dbReference type="CDD" id="cd00637">
    <property type="entry name" value="7tm_classA_rhodopsin-like"/>
    <property type="match status" value="1"/>
</dbReference>
<name>A0A8W8K6E4_MAGGI</name>
<feature type="transmembrane region" description="Helical" evidence="11">
    <location>
        <begin position="119"/>
        <end position="139"/>
    </location>
</feature>
<evidence type="ECO:0000256" key="7">
    <source>
        <dbReference type="ARBA" id="ARBA00023170"/>
    </source>
</evidence>
<keyword evidence="4 11" id="KW-1133">Transmembrane helix</keyword>
<sequence>MASVARDSNIDPCAMSKNGSEMAGAPYTMEECVTDQSDPLEDEAYAAVVMLIIFSVIGVAGNALVLYGFSMLKPKMTSTIFILTLAGIDFTSCLVTIPATVAMELATFRVPYDPLCKAYHFLVTSTIPFSAFVMVAIAVDRYYCICKPFIQIMTKFRAKVIVLSLSVLALIIGFVSCLNFGVVTKEMDRNITNETLEIRALEALLPPNDTFLLAFKKGKCAPAPVLLCGNPRNLGETFYEVYNIIYASIYATCGIVVIILYVIIYHFILSRRQRRLRTESFPCCTFSKQHGESENTDFIYISQDTQNTTVDDAEKDANLNSPLAKQNNENHLKPKQSSEITPKLRQKKKKNHRKSDATSTFRLKQERIRVNNIKTALVLSVVALVFIAAFLPAWLMKHRLVPFNVISFYMYFVYNVANPFIYAFMNPDFRQKMAIVGKRIKTQLRM</sequence>
<dbReference type="Pfam" id="PF00001">
    <property type="entry name" value="7tm_1"/>
    <property type="match status" value="1"/>
</dbReference>
<proteinExistence type="inferred from homology"/>
<evidence type="ECO:0000313" key="13">
    <source>
        <dbReference type="EnsemblMetazoa" id="G22299.1:cds"/>
    </source>
</evidence>